<keyword evidence="2" id="KW-0560">Oxidoreductase</keyword>
<dbReference type="SUPFAM" id="SSF51197">
    <property type="entry name" value="Clavaminate synthase-like"/>
    <property type="match status" value="1"/>
</dbReference>
<protein>
    <submittedName>
        <fullName evidence="2">Phytanoyl-CoA dioxygenase family protein</fullName>
    </submittedName>
</protein>
<organism evidence="2 3">
    <name type="scientific">Clohesyomyces aquaticus</name>
    <dbReference type="NCBI Taxonomy" id="1231657"/>
    <lineage>
        <taxon>Eukaryota</taxon>
        <taxon>Fungi</taxon>
        <taxon>Dikarya</taxon>
        <taxon>Ascomycota</taxon>
        <taxon>Pezizomycotina</taxon>
        <taxon>Dothideomycetes</taxon>
        <taxon>Pleosporomycetidae</taxon>
        <taxon>Pleosporales</taxon>
        <taxon>Lindgomycetaceae</taxon>
        <taxon>Clohesyomyces</taxon>
    </lineage>
</organism>
<reference evidence="2 3" key="1">
    <citation type="submission" date="2016-07" db="EMBL/GenBank/DDBJ databases">
        <title>Pervasive Adenine N6-methylation of Active Genes in Fungi.</title>
        <authorList>
            <consortium name="DOE Joint Genome Institute"/>
            <person name="Mondo S.J."/>
            <person name="Dannebaum R.O."/>
            <person name="Kuo R.C."/>
            <person name="Labutti K."/>
            <person name="Haridas S."/>
            <person name="Kuo A."/>
            <person name="Salamov A."/>
            <person name="Ahrendt S.R."/>
            <person name="Lipzen A."/>
            <person name="Sullivan W."/>
            <person name="Andreopoulos W.B."/>
            <person name="Clum A."/>
            <person name="Lindquist E."/>
            <person name="Daum C."/>
            <person name="Ramamoorthy G.K."/>
            <person name="Gryganskyi A."/>
            <person name="Culley D."/>
            <person name="Magnuson J.K."/>
            <person name="James T.Y."/>
            <person name="O'Malley M.A."/>
            <person name="Stajich J.E."/>
            <person name="Spatafora J.W."/>
            <person name="Visel A."/>
            <person name="Grigoriev I.V."/>
        </authorList>
    </citation>
    <scope>NUCLEOTIDE SEQUENCE [LARGE SCALE GENOMIC DNA]</scope>
    <source>
        <strain evidence="2 3">CBS 115471</strain>
    </source>
</reference>
<proteinExistence type="predicted"/>
<keyword evidence="2" id="KW-0223">Dioxygenase</keyword>
<dbReference type="InterPro" id="IPR008775">
    <property type="entry name" value="Phytyl_CoA_dOase-like"/>
</dbReference>
<name>A0A1Y1ZHX1_9PLEO</name>
<dbReference type="PANTHER" id="PTHR37563:SF2">
    <property type="entry name" value="PHYTANOYL-COA DIOXYGENASE FAMILY PROTEIN (AFU_ORTHOLOGUE AFUA_2G03330)"/>
    <property type="match status" value="1"/>
</dbReference>
<dbReference type="OrthoDB" id="407832at2759"/>
<evidence type="ECO:0000313" key="3">
    <source>
        <dbReference type="Proteomes" id="UP000193144"/>
    </source>
</evidence>
<gene>
    <name evidence="2" type="ORF">BCR34DRAFT_568220</name>
</gene>
<dbReference type="InterPro" id="IPR051961">
    <property type="entry name" value="Fungal_Metabolite_Diox"/>
</dbReference>
<dbReference type="Pfam" id="PF05721">
    <property type="entry name" value="PhyH"/>
    <property type="match status" value="1"/>
</dbReference>
<dbReference type="PANTHER" id="PTHR37563">
    <property type="entry name" value="PHYTANOYL-COA DIOXYGENASE FAMILY PROTEIN (AFU_ORTHOLOGUE AFUA_2G03330)"/>
    <property type="match status" value="1"/>
</dbReference>
<accession>A0A1Y1ZHX1</accession>
<feature type="region of interest" description="Disordered" evidence="1">
    <location>
        <begin position="120"/>
        <end position="142"/>
    </location>
</feature>
<keyword evidence="3" id="KW-1185">Reference proteome</keyword>
<feature type="compositionally biased region" description="Pro residues" evidence="1">
    <location>
        <begin position="125"/>
        <end position="134"/>
    </location>
</feature>
<dbReference type="EMBL" id="MCFA01000084">
    <property type="protein sequence ID" value="ORY09617.1"/>
    <property type="molecule type" value="Genomic_DNA"/>
</dbReference>
<dbReference type="AlphaFoldDB" id="A0A1Y1ZHX1"/>
<evidence type="ECO:0000256" key="1">
    <source>
        <dbReference type="SAM" id="MobiDB-lite"/>
    </source>
</evidence>
<sequence length="311" mass="34582">MPLPTTPISIQASSSEIKAGKLSQRNLEVATRALHRDGLVVIEDLVQHSTLDRLNELMVKDAYELQARKDMPYNFNKGNIQQDPPMTEEWFAEEIFVNPIITQVTSTVLGPFPSLRFVSGNTALPPTPTSPPTAQPTHSDADFDHPSIPFSLVVNVPLITMTPENGSTEIWLGTHADTSINDQEGVRGDRASGTIKKELLEKRRSVRGPCQPIVKKGSVVVRDLRLWHGGMPNLGEVPRVMLAMVLFAPWYRNQLTVEFAEDLKDKLTVEKTGLNVAAKFVGSDVVEKGYLNRPHGLFYDFDQVEKIEGVF</sequence>
<evidence type="ECO:0000313" key="2">
    <source>
        <dbReference type="EMBL" id="ORY09617.1"/>
    </source>
</evidence>
<dbReference type="Gene3D" id="2.60.120.620">
    <property type="entry name" value="q2cbj1_9rhob like domain"/>
    <property type="match status" value="1"/>
</dbReference>
<dbReference type="GO" id="GO:0051213">
    <property type="term" value="F:dioxygenase activity"/>
    <property type="evidence" value="ECO:0007669"/>
    <property type="project" value="UniProtKB-KW"/>
</dbReference>
<comment type="caution">
    <text evidence="2">The sequence shown here is derived from an EMBL/GenBank/DDBJ whole genome shotgun (WGS) entry which is preliminary data.</text>
</comment>
<dbReference type="Proteomes" id="UP000193144">
    <property type="component" value="Unassembled WGS sequence"/>
</dbReference>